<evidence type="ECO:0000256" key="1">
    <source>
        <dbReference type="ARBA" id="ARBA00005480"/>
    </source>
</evidence>
<evidence type="ECO:0000313" key="5">
    <source>
        <dbReference type="Ensembl" id="ENSTGUP00000027768.1"/>
    </source>
</evidence>
<evidence type="ECO:0000256" key="2">
    <source>
        <dbReference type="ARBA" id="ARBA00022845"/>
    </source>
</evidence>
<evidence type="ECO:0000313" key="6">
    <source>
        <dbReference type="Proteomes" id="UP000007754"/>
    </source>
</evidence>
<reference evidence="5" key="2">
    <citation type="submission" date="2025-08" db="UniProtKB">
        <authorList>
            <consortium name="Ensembl"/>
        </authorList>
    </citation>
    <scope>IDENTIFICATION</scope>
</reference>
<keyword evidence="2" id="KW-0810">Translation regulation</keyword>
<proteinExistence type="inferred from homology"/>
<keyword evidence="3" id="KW-0652">Protein synthesis inhibitor</keyword>
<dbReference type="PANTHER" id="PTHR12669:SF12">
    <property type="entry name" value="EUKARYOTIC TRANSLATION INITIATION FACTOR 4E-BINDING PROTEIN"/>
    <property type="match status" value="1"/>
</dbReference>
<feature type="compositionally biased region" description="Low complexity" evidence="4">
    <location>
        <begin position="224"/>
        <end position="233"/>
    </location>
</feature>
<name>A0A674GZ57_TAEGU</name>
<evidence type="ECO:0000256" key="3">
    <source>
        <dbReference type="ARBA" id="ARBA00023193"/>
    </source>
</evidence>
<feature type="compositionally biased region" description="Low complexity" evidence="4">
    <location>
        <begin position="205"/>
        <end position="217"/>
    </location>
</feature>
<dbReference type="AlphaFoldDB" id="A0A674GZ57"/>
<reference evidence="5 6" key="1">
    <citation type="journal article" date="2010" name="Nature">
        <title>The genome of a songbird.</title>
        <authorList>
            <person name="Warren W.C."/>
            <person name="Clayton D.F."/>
            <person name="Ellegren H."/>
            <person name="Arnold A.P."/>
            <person name="Hillier L.W."/>
            <person name="Kunstner A."/>
            <person name="Searle S."/>
            <person name="White S."/>
            <person name="Vilella A.J."/>
            <person name="Fairley S."/>
            <person name="Heger A."/>
            <person name="Kong L."/>
            <person name="Ponting C.P."/>
            <person name="Jarvis E.D."/>
            <person name="Mello C.V."/>
            <person name="Minx P."/>
            <person name="Lovell P."/>
            <person name="Velho T.A."/>
            <person name="Ferris M."/>
            <person name="Balakrishnan C.N."/>
            <person name="Sinha S."/>
            <person name="Blatti C."/>
            <person name="London S.E."/>
            <person name="Li Y."/>
            <person name="Lin Y.C."/>
            <person name="George J."/>
            <person name="Sweedler J."/>
            <person name="Southey B."/>
            <person name="Gunaratne P."/>
            <person name="Watson M."/>
            <person name="Nam K."/>
            <person name="Backstrom N."/>
            <person name="Smeds L."/>
            <person name="Nabholz B."/>
            <person name="Itoh Y."/>
            <person name="Whitney O."/>
            <person name="Pfenning A.R."/>
            <person name="Howard J."/>
            <person name="Volker M."/>
            <person name="Skinner B.M."/>
            <person name="Griffin D.K."/>
            <person name="Ye L."/>
            <person name="McLaren W.M."/>
            <person name="Flicek P."/>
            <person name="Quesada V."/>
            <person name="Velasco G."/>
            <person name="Lopez-Otin C."/>
            <person name="Puente X.S."/>
            <person name="Olender T."/>
            <person name="Lancet D."/>
            <person name="Smit A.F."/>
            <person name="Hubley R."/>
            <person name="Konkel M.K."/>
            <person name="Walker J.A."/>
            <person name="Batzer M.A."/>
            <person name="Gu W."/>
            <person name="Pollock D.D."/>
            <person name="Chen L."/>
            <person name="Cheng Z."/>
            <person name="Eichler E.E."/>
            <person name="Stapley J."/>
            <person name="Slate J."/>
            <person name="Ekblom R."/>
            <person name="Birkhead T."/>
            <person name="Burke T."/>
            <person name="Burt D."/>
            <person name="Scharff C."/>
            <person name="Adam I."/>
            <person name="Richard H."/>
            <person name="Sultan M."/>
            <person name="Soldatov A."/>
            <person name="Lehrach H."/>
            <person name="Edwards S.V."/>
            <person name="Yang S.P."/>
            <person name="Li X."/>
            <person name="Graves T."/>
            <person name="Fulton L."/>
            <person name="Nelson J."/>
            <person name="Chinwalla A."/>
            <person name="Hou S."/>
            <person name="Mardis E.R."/>
            <person name="Wilson R.K."/>
        </authorList>
    </citation>
    <scope>NUCLEOTIDE SEQUENCE [LARGE SCALE GENOMIC DNA]</scope>
</reference>
<feature type="compositionally biased region" description="Low complexity" evidence="4">
    <location>
        <begin position="261"/>
        <end position="274"/>
    </location>
</feature>
<gene>
    <name evidence="5" type="primary">EIF4EBP2</name>
</gene>
<feature type="region of interest" description="Disordered" evidence="4">
    <location>
        <begin position="487"/>
        <end position="543"/>
    </location>
</feature>
<keyword evidence="6" id="KW-1185">Reference proteome</keyword>
<dbReference type="Proteomes" id="UP000007754">
    <property type="component" value="Chromosome 6"/>
</dbReference>
<evidence type="ECO:0000256" key="4">
    <source>
        <dbReference type="SAM" id="MobiDB-lite"/>
    </source>
</evidence>
<feature type="region of interest" description="Disordered" evidence="4">
    <location>
        <begin position="336"/>
        <end position="359"/>
    </location>
</feature>
<dbReference type="PANTHER" id="PTHR12669">
    <property type="entry name" value="EUKARYOTIC TRANSLATION INITIATION FACTOR 4E-BINDING PROTEIN"/>
    <property type="match status" value="1"/>
</dbReference>
<sequence length="543" mass="57613">MGMHAFSWFDIRGCNPFPYLGYRDSCPFPGLGYGDECYSLVWNTGLQPLSWFGIWGYNPFLGLGYGDTSPFVVWDMGIQALLWFGIHGCIPLPDDFIQLALAKTFRPKASCTGRNGGTPSHHHPSFPPSQKTKQNSIFPRRESNPGRLGENQESSPLDHVGSADTATRRRACPLAAAGPAGRARAGPLRPRRSAGTKRGAERGPCRPQAAASPARAGPSPPAPSRSATPRNSPQTTAPPPAGRSSPPRREVKAPRPPGPPGQRARASPAAPSAACRGRTVLISRLYGADTQRLPPALLDAHAWRWVCCFSGTYRERGGSRRGGSWIPGRAGRKLLRNAGTGGSVPRPCPAPAPRGGDMPRPCAADRDTWCSGVPLPSASPGRVPTPARSLPGRCAGAALSAPVTAGVFGQRGIIACCAQIRAGRAAARTPQPSPPICGGEPWTGCPFRRETPSANKRCRTGFPHSAPVLPPGTRIIYDRKFLLDRRNSPMAKTPPCHLPNIPGVTSPGEAGEEPKADSNSLNHQEGKPSMGKGPPGRDRRDLG</sequence>
<reference evidence="5" key="3">
    <citation type="submission" date="2025-09" db="UniProtKB">
        <authorList>
            <consortium name="Ensembl"/>
        </authorList>
    </citation>
    <scope>IDENTIFICATION</scope>
</reference>
<dbReference type="GO" id="GO:0005737">
    <property type="term" value="C:cytoplasm"/>
    <property type="evidence" value="ECO:0007669"/>
    <property type="project" value="TreeGrafter"/>
</dbReference>
<feature type="compositionally biased region" description="Low complexity" evidence="4">
    <location>
        <begin position="172"/>
        <end position="188"/>
    </location>
</feature>
<feature type="region of interest" description="Disordered" evidence="4">
    <location>
        <begin position="112"/>
        <end position="274"/>
    </location>
</feature>
<dbReference type="GO" id="GO:0008190">
    <property type="term" value="F:eukaryotic initiation factor 4E binding"/>
    <property type="evidence" value="ECO:0007669"/>
    <property type="project" value="InterPro"/>
</dbReference>
<accession>A0A674GZ57</accession>
<dbReference type="GeneTree" id="ENSGT00960000191969"/>
<dbReference type="Pfam" id="PF05456">
    <property type="entry name" value="eIF_4EBP"/>
    <property type="match status" value="1"/>
</dbReference>
<dbReference type="GO" id="GO:0045947">
    <property type="term" value="P:negative regulation of translational initiation"/>
    <property type="evidence" value="ECO:0007669"/>
    <property type="project" value="InterPro"/>
</dbReference>
<dbReference type="InParanoid" id="A0A674GZ57"/>
<organism evidence="5 6">
    <name type="scientific">Taeniopygia guttata</name>
    <name type="common">Zebra finch</name>
    <name type="synonym">Poephila guttata</name>
    <dbReference type="NCBI Taxonomy" id="59729"/>
    <lineage>
        <taxon>Eukaryota</taxon>
        <taxon>Metazoa</taxon>
        <taxon>Chordata</taxon>
        <taxon>Craniata</taxon>
        <taxon>Vertebrata</taxon>
        <taxon>Euteleostomi</taxon>
        <taxon>Archelosauria</taxon>
        <taxon>Archosauria</taxon>
        <taxon>Dinosauria</taxon>
        <taxon>Saurischia</taxon>
        <taxon>Theropoda</taxon>
        <taxon>Coelurosauria</taxon>
        <taxon>Aves</taxon>
        <taxon>Neognathae</taxon>
        <taxon>Neoaves</taxon>
        <taxon>Telluraves</taxon>
        <taxon>Australaves</taxon>
        <taxon>Passeriformes</taxon>
        <taxon>Passeroidea</taxon>
        <taxon>Estrildidae</taxon>
        <taxon>Estrildinae</taxon>
        <taxon>Taeniopygia</taxon>
    </lineage>
</organism>
<protein>
    <submittedName>
        <fullName evidence="5">Eukaryotic translation initiation factor 4E binding protein 2</fullName>
    </submittedName>
</protein>
<dbReference type="Ensembl" id="ENSTGUT00000024941.1">
    <property type="protein sequence ID" value="ENSTGUP00000027768.1"/>
    <property type="gene ID" value="ENSTGUG00000021522.1"/>
</dbReference>
<comment type="similarity">
    <text evidence="1">Belongs to the eIF4E-binding protein family.</text>
</comment>
<dbReference type="InterPro" id="IPR008606">
    <property type="entry name" value="EIF4EBP"/>
</dbReference>